<gene>
    <name evidence="1" type="ORF">PROFUN_01530</name>
</gene>
<reference evidence="1 2" key="1">
    <citation type="journal article" date="2018" name="Genome Biol. Evol.">
        <title>Multiple Roots of Fruiting Body Formation in Amoebozoa.</title>
        <authorList>
            <person name="Hillmann F."/>
            <person name="Forbes G."/>
            <person name="Novohradska S."/>
            <person name="Ferling I."/>
            <person name="Riege K."/>
            <person name="Groth M."/>
            <person name="Westermann M."/>
            <person name="Marz M."/>
            <person name="Spaller T."/>
            <person name="Winckler T."/>
            <person name="Schaap P."/>
            <person name="Glockner G."/>
        </authorList>
    </citation>
    <scope>NUCLEOTIDE SEQUENCE [LARGE SCALE GENOMIC DNA]</scope>
    <source>
        <strain evidence="1 2">Jena</strain>
    </source>
</reference>
<organism evidence="1 2">
    <name type="scientific">Planoprotostelium fungivorum</name>
    <dbReference type="NCBI Taxonomy" id="1890364"/>
    <lineage>
        <taxon>Eukaryota</taxon>
        <taxon>Amoebozoa</taxon>
        <taxon>Evosea</taxon>
        <taxon>Variosea</taxon>
        <taxon>Cavosteliida</taxon>
        <taxon>Cavosteliaceae</taxon>
        <taxon>Planoprotostelium</taxon>
    </lineage>
</organism>
<evidence type="ECO:0000313" key="1">
    <source>
        <dbReference type="EMBL" id="PRP87268.1"/>
    </source>
</evidence>
<sequence>MAATTVSPSSIFDPVHHSSIFHLQVCVTAKYSQIYNAVAPGVDDGTLVPMYLNEIGVLSSSEEEPEYDTPASRSEKNSSELIKKSQLGVETYFGQRQKSNLLTKRFCDLDEVELFEFMVLSKSLRERVKYGFKDIKGKKIEAKAKLMRDELNRYKLDVLKQYTSQLPESQAVLSFREWSSRQQTEMLMKANKSMNISKLPNRMRLPAESPEVEGAYHPSVLFNSLGPADIHSDIIMIKSTLTDLITRMDRLERKADSMGLNQTEGDAVLMPRSVIQMMQQSQNSLASNDLLNMVHTLPMVNHSSRPLAASSTKPFQF</sequence>
<proteinExistence type="predicted"/>
<comment type="caution">
    <text evidence="1">The sequence shown here is derived from an EMBL/GenBank/DDBJ whole genome shotgun (WGS) entry which is preliminary data.</text>
</comment>
<dbReference type="AlphaFoldDB" id="A0A2P6NTT2"/>
<protein>
    <submittedName>
        <fullName evidence="1">Uncharacterized protein</fullName>
    </submittedName>
</protein>
<accession>A0A2P6NTT2</accession>
<dbReference type="EMBL" id="MDYQ01000021">
    <property type="protein sequence ID" value="PRP87268.1"/>
    <property type="molecule type" value="Genomic_DNA"/>
</dbReference>
<dbReference type="InParanoid" id="A0A2P6NTT2"/>
<evidence type="ECO:0000313" key="2">
    <source>
        <dbReference type="Proteomes" id="UP000241769"/>
    </source>
</evidence>
<dbReference type="Proteomes" id="UP000241769">
    <property type="component" value="Unassembled WGS sequence"/>
</dbReference>
<name>A0A2P6NTT2_9EUKA</name>
<keyword evidence="2" id="KW-1185">Reference proteome</keyword>